<proteinExistence type="predicted"/>
<gene>
    <name evidence="1" type="ordered locus">BLASA_1438</name>
</gene>
<protein>
    <submittedName>
        <fullName evidence="1">Uncharacterized protein</fullName>
    </submittedName>
</protein>
<evidence type="ECO:0000313" key="2">
    <source>
        <dbReference type="Proteomes" id="UP000007517"/>
    </source>
</evidence>
<reference evidence="2" key="2">
    <citation type="submission" date="2012-02" db="EMBL/GenBank/DDBJ databases">
        <title>Complete genome sequence of Blastococcus saxobsidens strain DD2.</title>
        <authorList>
            <person name="Genoscope."/>
        </authorList>
    </citation>
    <scope>NUCLEOTIDE SEQUENCE [LARGE SCALE GENOMIC DNA]</scope>
    <source>
        <strain evidence="2">DD2</strain>
    </source>
</reference>
<name>H6RKF1_BLASD</name>
<accession>H6RKF1</accession>
<dbReference type="AlphaFoldDB" id="H6RKF1"/>
<dbReference type="Proteomes" id="UP000007517">
    <property type="component" value="Chromosome"/>
</dbReference>
<dbReference type="KEGG" id="bsd:BLASA_1438"/>
<evidence type="ECO:0000313" key="1">
    <source>
        <dbReference type="EMBL" id="CCG02370.1"/>
    </source>
</evidence>
<reference evidence="1 2" key="1">
    <citation type="journal article" date="2012" name="J. Bacteriol.">
        <title>Genome Sequence of Blastococcus saxobsidens DD2, a Stone-Inhabiting Bacterium.</title>
        <authorList>
            <person name="Chouaia B."/>
            <person name="Crotti E."/>
            <person name="Brusetti L."/>
            <person name="Daffonchio D."/>
            <person name="Essoussi I."/>
            <person name="Nouioui I."/>
            <person name="Sbissi I."/>
            <person name="Ghodhbane-Gtari F."/>
            <person name="Gtari M."/>
            <person name="Vacherie B."/>
            <person name="Barbe V."/>
            <person name="Medigue C."/>
            <person name="Gury J."/>
            <person name="Pujic P."/>
            <person name="Normand P."/>
        </authorList>
    </citation>
    <scope>NUCLEOTIDE SEQUENCE [LARGE SCALE GENOMIC DNA]</scope>
    <source>
        <strain evidence="1 2">DD2</strain>
    </source>
</reference>
<dbReference type="HOGENOM" id="CLU_3430781_0_0_11"/>
<sequence length="18" mass="2114">MTNEAAKPRDEWDLVELP</sequence>
<organism evidence="1 2">
    <name type="scientific">Blastococcus saxobsidens (strain DD2)</name>
    <dbReference type="NCBI Taxonomy" id="1146883"/>
    <lineage>
        <taxon>Bacteria</taxon>
        <taxon>Bacillati</taxon>
        <taxon>Actinomycetota</taxon>
        <taxon>Actinomycetes</taxon>
        <taxon>Geodermatophilales</taxon>
        <taxon>Geodermatophilaceae</taxon>
        <taxon>Blastococcus</taxon>
    </lineage>
</organism>
<keyword evidence="2" id="KW-1185">Reference proteome</keyword>
<dbReference type="EMBL" id="FO117623">
    <property type="protein sequence ID" value="CCG02370.1"/>
    <property type="molecule type" value="Genomic_DNA"/>
</dbReference>